<gene>
    <name evidence="2" type="ORF">HGA08_27805</name>
</gene>
<dbReference type="PANTHER" id="PTHR18964:SF169">
    <property type="entry name" value="N-ACETYLMANNOSAMINE KINASE"/>
    <property type="match status" value="1"/>
</dbReference>
<protein>
    <submittedName>
        <fullName evidence="2">ROK family protein</fullName>
    </submittedName>
</protein>
<evidence type="ECO:0000256" key="1">
    <source>
        <dbReference type="ARBA" id="ARBA00006479"/>
    </source>
</evidence>
<evidence type="ECO:0000313" key="3">
    <source>
        <dbReference type="Proteomes" id="UP000565711"/>
    </source>
</evidence>
<comment type="similarity">
    <text evidence="1">Belongs to the ROK (NagC/XylR) family.</text>
</comment>
<sequence>MTVLALEIGPAGFAATRVADDVGADEIRRAPIPATGAWDVCRTLLLDAAAGEGVTAVGIASTGPIDMTAGVVAPAAVAEWQTGFELVESISKAFPDASVQLGLDGVCLALAEQNFGATAGVMDAMSVTVSDRITAGVMVGGLVVVGRTGNAGHLGHMLVPGFDELCECGGTGCVEAVAGGAAALRWARARGWAGTSVADLVAAARSGDDTATAAFDRAGTALGRAIASVAPLLDIGLVVVGGSMAEAGPAFWTPLNRAVATHARAGFLTALRVVPSELEDFGSLAGAGVLALIAAQQ</sequence>
<dbReference type="InterPro" id="IPR043129">
    <property type="entry name" value="ATPase_NBD"/>
</dbReference>
<keyword evidence="3" id="KW-1185">Reference proteome</keyword>
<name>A0A846Y6N0_9NOCA</name>
<dbReference type="InterPro" id="IPR000600">
    <property type="entry name" value="ROK"/>
</dbReference>
<comment type="caution">
    <text evidence="2">The sequence shown here is derived from an EMBL/GenBank/DDBJ whole genome shotgun (WGS) entry which is preliminary data.</text>
</comment>
<dbReference type="Proteomes" id="UP000565711">
    <property type="component" value="Unassembled WGS sequence"/>
</dbReference>
<evidence type="ECO:0000313" key="2">
    <source>
        <dbReference type="EMBL" id="NKY54005.1"/>
    </source>
</evidence>
<organism evidence="2 3">
    <name type="scientific">Nocardia vermiculata</name>
    <dbReference type="NCBI Taxonomy" id="257274"/>
    <lineage>
        <taxon>Bacteria</taxon>
        <taxon>Bacillati</taxon>
        <taxon>Actinomycetota</taxon>
        <taxon>Actinomycetes</taxon>
        <taxon>Mycobacteriales</taxon>
        <taxon>Nocardiaceae</taxon>
        <taxon>Nocardia</taxon>
    </lineage>
</organism>
<dbReference type="SUPFAM" id="SSF53067">
    <property type="entry name" value="Actin-like ATPase domain"/>
    <property type="match status" value="1"/>
</dbReference>
<dbReference type="Gene3D" id="3.30.420.40">
    <property type="match status" value="2"/>
</dbReference>
<reference evidence="2 3" key="1">
    <citation type="submission" date="2020-04" db="EMBL/GenBank/DDBJ databases">
        <title>MicrobeNet Type strains.</title>
        <authorList>
            <person name="Nicholson A.C."/>
        </authorList>
    </citation>
    <scope>NUCLEOTIDE SEQUENCE [LARGE SCALE GENOMIC DNA]</scope>
    <source>
        <strain evidence="2 3">JCM 12354</strain>
    </source>
</reference>
<dbReference type="EMBL" id="JAAXOP010000023">
    <property type="protein sequence ID" value="NKY54005.1"/>
    <property type="molecule type" value="Genomic_DNA"/>
</dbReference>
<dbReference type="AlphaFoldDB" id="A0A846Y6N0"/>
<dbReference type="PANTHER" id="PTHR18964">
    <property type="entry name" value="ROK (REPRESSOR, ORF, KINASE) FAMILY"/>
    <property type="match status" value="1"/>
</dbReference>
<dbReference type="RefSeq" id="WP_067870955.1">
    <property type="nucleotide sequence ID" value="NZ_JAAXOP010000023.1"/>
</dbReference>
<proteinExistence type="inferred from homology"/>
<accession>A0A846Y6N0</accession>
<dbReference type="Pfam" id="PF00480">
    <property type="entry name" value="ROK"/>
    <property type="match status" value="1"/>
</dbReference>